<evidence type="ECO:0000313" key="1">
    <source>
        <dbReference type="EMBL" id="SVC21032.1"/>
    </source>
</evidence>
<dbReference type="EMBL" id="UINC01079231">
    <property type="protein sequence ID" value="SVC21032.1"/>
    <property type="molecule type" value="Genomic_DNA"/>
</dbReference>
<feature type="non-terminal residue" evidence="1">
    <location>
        <position position="190"/>
    </location>
</feature>
<accession>A0A382KCA9</accession>
<dbReference type="InterPro" id="IPR018642">
    <property type="entry name" value="DUF2066"/>
</dbReference>
<proteinExistence type="predicted"/>
<dbReference type="AlphaFoldDB" id="A0A382KCA9"/>
<evidence type="ECO:0008006" key="2">
    <source>
        <dbReference type="Google" id="ProtNLM"/>
    </source>
</evidence>
<dbReference type="Pfam" id="PF09839">
    <property type="entry name" value="DUF2066"/>
    <property type="match status" value="1"/>
</dbReference>
<organism evidence="1">
    <name type="scientific">marine metagenome</name>
    <dbReference type="NCBI Taxonomy" id="408172"/>
    <lineage>
        <taxon>unclassified sequences</taxon>
        <taxon>metagenomes</taxon>
        <taxon>ecological metagenomes</taxon>
    </lineage>
</organism>
<protein>
    <recommendedName>
        <fullName evidence="2">DUF2066 domain-containing protein</fullName>
    </recommendedName>
</protein>
<name>A0A382KCA9_9ZZZZ</name>
<reference evidence="1" key="1">
    <citation type="submission" date="2018-05" db="EMBL/GenBank/DDBJ databases">
        <authorList>
            <person name="Lanie J.A."/>
            <person name="Ng W.-L."/>
            <person name="Kazmierczak K.M."/>
            <person name="Andrzejewski T.M."/>
            <person name="Davidsen T.M."/>
            <person name="Wayne K.J."/>
            <person name="Tettelin H."/>
            <person name="Glass J.I."/>
            <person name="Rusch D."/>
            <person name="Podicherti R."/>
            <person name="Tsui H.-C.T."/>
            <person name="Winkler M.E."/>
        </authorList>
    </citation>
    <scope>NUCLEOTIDE SEQUENCE</scope>
</reference>
<gene>
    <name evidence="1" type="ORF">METZ01_LOCUS273886</name>
</gene>
<sequence>MIKNLGFFFLLYLSLSNPVYAKELSTLFEVKIPADQYTNTNDGLNKAFNQLIKKLSGSRSKKYLWRIGDAKLKKIDFVSSYSIESFEDSETLIVQFNASTLIPELRDLGIPLIGFNRPVILFLLKIDTGESKPIFLEDGHTYSSLSSEIVSILTTIGKERGVYLELPTFDLEDQNLFGQPNILFEPSQYI</sequence>